<name>A0A976R7E0_9VIRU</name>
<feature type="compositionally biased region" description="Low complexity" evidence="1">
    <location>
        <begin position="160"/>
        <end position="180"/>
    </location>
</feature>
<accession>A0A976R7E0</accession>
<organism evidence="2">
    <name type="scientific">Sigmofec virus UA08Rod_5307</name>
    <dbReference type="NCBI Taxonomy" id="2929418"/>
    <lineage>
        <taxon>Viruses</taxon>
        <taxon>Monodnaviria</taxon>
        <taxon>Sangervirae</taxon>
        <taxon>Phixviricota</taxon>
        <taxon>Malgrandaviricetes</taxon>
        <taxon>Petitvirales</taxon>
        <taxon>Microviridae</taxon>
    </lineage>
</organism>
<protein>
    <submittedName>
        <fullName evidence="2">DNA pilot protein</fullName>
    </submittedName>
</protein>
<dbReference type="EMBL" id="OM869553">
    <property type="protein sequence ID" value="UPW41172.1"/>
    <property type="molecule type" value="Genomic_DNA"/>
</dbReference>
<evidence type="ECO:0000256" key="1">
    <source>
        <dbReference type="SAM" id="MobiDB-lite"/>
    </source>
</evidence>
<reference evidence="2" key="1">
    <citation type="submission" date="2022-02" db="EMBL/GenBank/DDBJ databases">
        <title>Towards deciphering the DNA virus diversity associated with rodent species in the families Cricetidae and Heteromyidae.</title>
        <authorList>
            <person name="Lund M."/>
            <person name="Larsen B.B."/>
            <person name="Gryseels S."/>
            <person name="Kraberger S."/>
            <person name="Rowsey D.M."/>
            <person name="Steger L."/>
            <person name="Yule K.M."/>
            <person name="Upham N.S."/>
            <person name="Worobey M."/>
            <person name="Van Doorslaer K."/>
            <person name="Varsani A."/>
        </authorList>
    </citation>
    <scope>NUCLEOTIDE SEQUENCE</scope>
    <source>
        <strain evidence="2">UA08Rod_5307</strain>
    </source>
</reference>
<evidence type="ECO:0000313" key="2">
    <source>
        <dbReference type="EMBL" id="UPW41172.1"/>
    </source>
</evidence>
<sequence>MIQNSGYAMPINQSPAVGAVGTTVGTTANSTPVADFLKNFLGNIAGAGTNLGSSSSSSSSQEGFPEILKNALGMFGSTWLGELLGLNYAADELDFKRSEHSSDLQLARDLRKLSEQNAFNSAEAEKNRAWQKEMSDTAYQRAIADMKKAGLNPVLAYQQGGASTPSGASASSGSGSSSSGHRFQRSSHNGSNIVGTLLQMSGGLVQTAGKLVTTLV</sequence>
<feature type="region of interest" description="Disordered" evidence="1">
    <location>
        <begin position="157"/>
        <end position="188"/>
    </location>
</feature>
<proteinExistence type="predicted"/>